<dbReference type="SUPFAM" id="SSF51735">
    <property type="entry name" value="NAD(P)-binding Rossmann-fold domains"/>
    <property type="match status" value="1"/>
</dbReference>
<dbReference type="PANTHER" id="PTHR43159:SF2">
    <property type="entry name" value="ENOYL-[ACYL-CARRIER-PROTEIN] REDUCTASE [NADH], CHLOROPLASTIC"/>
    <property type="match status" value="1"/>
</dbReference>
<keyword evidence="7" id="KW-0275">Fatty acid biosynthesis</keyword>
<dbReference type="PRINTS" id="PR00081">
    <property type="entry name" value="GDHRDH"/>
</dbReference>
<keyword evidence="6" id="KW-0443">Lipid metabolism</keyword>
<evidence type="ECO:0000256" key="3">
    <source>
        <dbReference type="ARBA" id="ARBA00022516"/>
    </source>
</evidence>
<sequence length="301" mass="31952">MLPIDLSGKRAFVAGVADDRGYGWAIVRALAAAGASICVGTWPPVLRIFTRSLERGKLDMSLPGGGEIEFEKIYPLDAAFDIADDVPEHVREDKRYVDLEGYTIQGVADQVQADFGERCLDIVVHSLANGPEVRNPLIETSRDGYLAAISSSAYSMVSMAQRLGPLMNNDGALVSISYLAAERVVPGYGGGMSSAKAALESDTRMLAFEAGRKFGVRVNTISAGPLASRAASAIGTIDRLVDYYRENAALPEVNTADDVGHAAAFLCSPLAAGITGETLHVDKGYHAMGMPAQALLKDEVE</sequence>
<dbReference type="Gene3D" id="3.40.50.720">
    <property type="entry name" value="NAD(P)-binding Rossmann-like Domain"/>
    <property type="match status" value="1"/>
</dbReference>
<reference evidence="8" key="1">
    <citation type="submission" date="2018-05" db="EMBL/GenBank/DDBJ databases">
        <authorList>
            <person name="Lanie J.A."/>
            <person name="Ng W.-L."/>
            <person name="Kazmierczak K.M."/>
            <person name="Andrzejewski T.M."/>
            <person name="Davidsen T.M."/>
            <person name="Wayne K.J."/>
            <person name="Tettelin H."/>
            <person name="Glass J.I."/>
            <person name="Rusch D."/>
            <person name="Podicherti R."/>
            <person name="Tsui H.-C.T."/>
            <person name="Winkler M.E."/>
        </authorList>
    </citation>
    <scope>NUCLEOTIDE SEQUENCE</scope>
</reference>
<dbReference type="GO" id="GO:0004318">
    <property type="term" value="F:enoyl-[acyl-carrier-protein] reductase (NADH) activity"/>
    <property type="evidence" value="ECO:0007669"/>
    <property type="project" value="InterPro"/>
</dbReference>
<evidence type="ECO:0000256" key="7">
    <source>
        <dbReference type="ARBA" id="ARBA00023160"/>
    </source>
</evidence>
<dbReference type="AlphaFoldDB" id="A0A381PJF5"/>
<dbReference type="GO" id="GO:0006633">
    <property type="term" value="P:fatty acid biosynthetic process"/>
    <property type="evidence" value="ECO:0007669"/>
    <property type="project" value="UniProtKB-KW"/>
</dbReference>
<dbReference type="NCBIfam" id="NF004957">
    <property type="entry name" value="PRK06300.1"/>
    <property type="match status" value="1"/>
</dbReference>
<dbReference type="PANTHER" id="PTHR43159">
    <property type="entry name" value="ENOYL-[ACYL-CARRIER-PROTEIN] REDUCTASE"/>
    <property type="match status" value="1"/>
</dbReference>
<evidence type="ECO:0000256" key="2">
    <source>
        <dbReference type="ARBA" id="ARBA00009233"/>
    </source>
</evidence>
<dbReference type="CDD" id="cd05372">
    <property type="entry name" value="ENR_SDR"/>
    <property type="match status" value="1"/>
</dbReference>
<dbReference type="Pfam" id="PF13561">
    <property type="entry name" value="adh_short_C2"/>
    <property type="match status" value="1"/>
</dbReference>
<dbReference type="EMBL" id="UINC01001002">
    <property type="protein sequence ID" value="SUZ67080.1"/>
    <property type="molecule type" value="Genomic_DNA"/>
</dbReference>
<gene>
    <name evidence="8" type="ORF">METZ01_LOCUS19934</name>
</gene>
<proteinExistence type="inferred from homology"/>
<dbReference type="Gene3D" id="1.10.8.400">
    <property type="entry name" value="Enoyl acyl carrier protein reductase"/>
    <property type="match status" value="1"/>
</dbReference>
<evidence type="ECO:0000256" key="1">
    <source>
        <dbReference type="ARBA" id="ARBA00005189"/>
    </source>
</evidence>
<keyword evidence="5" id="KW-0560">Oxidoreductase</keyword>
<dbReference type="InterPro" id="IPR014358">
    <property type="entry name" value="Enoyl-ACP_Rdtase_NADH"/>
</dbReference>
<evidence type="ECO:0000256" key="4">
    <source>
        <dbReference type="ARBA" id="ARBA00022832"/>
    </source>
</evidence>
<name>A0A381PJF5_9ZZZZ</name>
<dbReference type="InterPro" id="IPR036291">
    <property type="entry name" value="NAD(P)-bd_dom_sf"/>
</dbReference>
<protein>
    <recommendedName>
        <fullName evidence="9">Enoyl-[acyl-carrier-protein] reductase (NADH)</fullName>
    </recommendedName>
</protein>
<comment type="pathway">
    <text evidence="1">Lipid metabolism.</text>
</comment>
<evidence type="ECO:0000313" key="8">
    <source>
        <dbReference type="EMBL" id="SUZ67080.1"/>
    </source>
</evidence>
<accession>A0A381PJF5</accession>
<evidence type="ECO:0000256" key="5">
    <source>
        <dbReference type="ARBA" id="ARBA00023002"/>
    </source>
</evidence>
<keyword evidence="4" id="KW-0276">Fatty acid metabolism</keyword>
<evidence type="ECO:0000256" key="6">
    <source>
        <dbReference type="ARBA" id="ARBA00023098"/>
    </source>
</evidence>
<evidence type="ECO:0008006" key="9">
    <source>
        <dbReference type="Google" id="ProtNLM"/>
    </source>
</evidence>
<keyword evidence="3" id="KW-0444">Lipid biosynthesis</keyword>
<organism evidence="8">
    <name type="scientific">marine metagenome</name>
    <dbReference type="NCBI Taxonomy" id="408172"/>
    <lineage>
        <taxon>unclassified sequences</taxon>
        <taxon>metagenomes</taxon>
        <taxon>ecological metagenomes</taxon>
    </lineage>
</organism>
<comment type="similarity">
    <text evidence="2">Belongs to the short-chain dehydrogenases/reductases (SDR) family. FabI subfamily.</text>
</comment>
<dbReference type="PIRSF" id="PIRSF000094">
    <property type="entry name" value="Enoyl-ACP_rdct"/>
    <property type="match status" value="1"/>
</dbReference>
<dbReference type="InterPro" id="IPR002347">
    <property type="entry name" value="SDR_fam"/>
</dbReference>